<proteinExistence type="predicted"/>
<accession>A0AAV3SU28</accession>
<dbReference type="Proteomes" id="UP001501425">
    <property type="component" value="Unassembled WGS sequence"/>
</dbReference>
<name>A0AAV3SU28_9EURY</name>
<reference evidence="1" key="1">
    <citation type="journal article" date="2014" name="Int. J. Syst. Evol. Microbiol.">
        <title>Complete genome sequence of Corynebacterium casei LMG S-19264T (=DSM 44701T), isolated from a smear-ripened cheese.</title>
        <authorList>
            <consortium name="US DOE Joint Genome Institute (JGI-PGF)"/>
            <person name="Walter F."/>
            <person name="Albersmeier A."/>
            <person name="Kalinowski J."/>
            <person name="Ruckert C."/>
        </authorList>
    </citation>
    <scope>NUCLEOTIDE SEQUENCE</scope>
    <source>
        <strain evidence="1">JCM 14265</strain>
    </source>
</reference>
<reference evidence="1" key="2">
    <citation type="submission" date="2023-12" db="EMBL/GenBank/DDBJ databases">
        <authorList>
            <person name="Sun Q."/>
            <person name="Inoue M."/>
        </authorList>
    </citation>
    <scope>NUCLEOTIDE SEQUENCE</scope>
    <source>
        <strain evidence="1">JCM 14265</strain>
    </source>
</reference>
<dbReference type="EMBL" id="BAAADQ010000013">
    <property type="protein sequence ID" value="GAA0547385.1"/>
    <property type="molecule type" value="Genomic_DNA"/>
</dbReference>
<evidence type="ECO:0000313" key="1">
    <source>
        <dbReference type="EMBL" id="GAA0547385.1"/>
    </source>
</evidence>
<organism evidence="1 2">
    <name type="scientific">Halorubrum ejinorense</name>
    <dbReference type="NCBI Taxonomy" id="425309"/>
    <lineage>
        <taxon>Archaea</taxon>
        <taxon>Methanobacteriati</taxon>
        <taxon>Methanobacteriota</taxon>
        <taxon>Stenosarchaea group</taxon>
        <taxon>Halobacteria</taxon>
        <taxon>Halobacteriales</taxon>
        <taxon>Haloferacaceae</taxon>
        <taxon>Halorubrum</taxon>
    </lineage>
</organism>
<gene>
    <name evidence="1" type="ORF">GCM10008994_22810</name>
</gene>
<evidence type="ECO:0000313" key="2">
    <source>
        <dbReference type="Proteomes" id="UP001501425"/>
    </source>
</evidence>
<dbReference type="AlphaFoldDB" id="A0AAV3SU28"/>
<comment type="caution">
    <text evidence="1">The sequence shown here is derived from an EMBL/GenBank/DDBJ whole genome shotgun (WGS) entry which is preliminary data.</text>
</comment>
<protein>
    <submittedName>
        <fullName evidence="1">Uncharacterized protein</fullName>
    </submittedName>
</protein>
<sequence>MAGVIGDDGEWCDCSEFSLIRAIGEIRVYNGYVSVIAGKLSNRRGILSRGYGHRTYTVGADFSDVIRRRRNVCDFVTTGEEFAGECAGSNQVSVAYFWATIGTHHDVH</sequence>